<evidence type="ECO:0000313" key="3">
    <source>
        <dbReference type="Proteomes" id="UP000320791"/>
    </source>
</evidence>
<dbReference type="OrthoDB" id="4423830at2"/>
<dbReference type="AlphaFoldDB" id="A0A5C5TWE4"/>
<comment type="caution">
    <text evidence="2">The sequence shown here is derived from an EMBL/GenBank/DDBJ whole genome shotgun (WGS) entry which is preliminary data.</text>
</comment>
<feature type="compositionally biased region" description="Polar residues" evidence="1">
    <location>
        <begin position="147"/>
        <end position="157"/>
    </location>
</feature>
<gene>
    <name evidence="2" type="ORF">FRX94_12195</name>
</gene>
<organism evidence="2 3">
    <name type="scientific">Corynebacterium canis</name>
    <dbReference type="NCBI Taxonomy" id="679663"/>
    <lineage>
        <taxon>Bacteria</taxon>
        <taxon>Bacillati</taxon>
        <taxon>Actinomycetota</taxon>
        <taxon>Actinomycetes</taxon>
        <taxon>Mycobacteriales</taxon>
        <taxon>Corynebacteriaceae</taxon>
        <taxon>Corynebacterium</taxon>
    </lineage>
</organism>
<keyword evidence="3" id="KW-1185">Reference proteome</keyword>
<dbReference type="EMBL" id="VOHM01000039">
    <property type="protein sequence ID" value="TWT17758.1"/>
    <property type="molecule type" value="Genomic_DNA"/>
</dbReference>
<protein>
    <recommendedName>
        <fullName evidence="4">ABC transporter substrate-binding protein</fullName>
    </recommendedName>
</protein>
<dbReference type="RefSeq" id="WP_146325622.1">
    <property type="nucleotide sequence ID" value="NZ_BAABLR010000059.1"/>
</dbReference>
<sequence length="225" mass="24591">MHSRSVPATVAIIGLSLGITACAKEPQHAQRETDYKPIEIAVVDHSSEQIILGELYQRAFKRENRNVLLRLAASDSDVTKIDRVRSQTADLVIGCTGEFLNELNPKLAEELSKEYQQDMADGKVDANNGEWRDKVYQAMMGSLPGTLTASDPSNATGCTDGEGPELPQNVVPVFRKQVLNRNDRLVLNYISGTISTADVSELVKEAEEENSVSVVVDAYLDQAGL</sequence>
<evidence type="ECO:0008006" key="4">
    <source>
        <dbReference type="Google" id="ProtNLM"/>
    </source>
</evidence>
<dbReference type="PROSITE" id="PS51257">
    <property type="entry name" value="PROKAR_LIPOPROTEIN"/>
    <property type="match status" value="1"/>
</dbReference>
<feature type="region of interest" description="Disordered" evidence="1">
    <location>
        <begin position="147"/>
        <end position="166"/>
    </location>
</feature>
<accession>A0A5C5TWE4</accession>
<proteinExistence type="predicted"/>
<evidence type="ECO:0000313" key="2">
    <source>
        <dbReference type="EMBL" id="TWT17758.1"/>
    </source>
</evidence>
<evidence type="ECO:0000256" key="1">
    <source>
        <dbReference type="SAM" id="MobiDB-lite"/>
    </source>
</evidence>
<dbReference type="Proteomes" id="UP000320791">
    <property type="component" value="Unassembled WGS sequence"/>
</dbReference>
<dbReference type="Gene3D" id="3.40.190.10">
    <property type="entry name" value="Periplasmic binding protein-like II"/>
    <property type="match status" value="1"/>
</dbReference>
<name>A0A5C5TWE4_9CORY</name>
<reference evidence="2 3" key="1">
    <citation type="submission" date="2019-08" db="EMBL/GenBank/DDBJ databases">
        <authorList>
            <person name="Lei W."/>
        </authorList>
    </citation>
    <scope>NUCLEOTIDE SEQUENCE [LARGE SCALE GENOMIC DNA]</scope>
    <source>
        <strain evidence="2 3">CCUG 58627</strain>
    </source>
</reference>